<evidence type="ECO:0000256" key="1">
    <source>
        <dbReference type="SAM" id="MobiDB-lite"/>
    </source>
</evidence>
<dbReference type="EMBL" id="CP133619">
    <property type="protein sequence ID" value="WMV40891.1"/>
    <property type="molecule type" value="Genomic_DNA"/>
</dbReference>
<feature type="region of interest" description="Disordered" evidence="1">
    <location>
        <begin position="339"/>
        <end position="359"/>
    </location>
</feature>
<dbReference type="PANTHER" id="PTHR34427">
    <property type="entry name" value="DUF4283 DOMAIN PROTEIN"/>
    <property type="match status" value="1"/>
</dbReference>
<organism evidence="3 4">
    <name type="scientific">Solanum verrucosum</name>
    <dbReference type="NCBI Taxonomy" id="315347"/>
    <lineage>
        <taxon>Eukaryota</taxon>
        <taxon>Viridiplantae</taxon>
        <taxon>Streptophyta</taxon>
        <taxon>Embryophyta</taxon>
        <taxon>Tracheophyta</taxon>
        <taxon>Spermatophyta</taxon>
        <taxon>Magnoliopsida</taxon>
        <taxon>eudicotyledons</taxon>
        <taxon>Gunneridae</taxon>
        <taxon>Pentapetalae</taxon>
        <taxon>asterids</taxon>
        <taxon>lamiids</taxon>
        <taxon>Solanales</taxon>
        <taxon>Solanaceae</taxon>
        <taxon>Solanoideae</taxon>
        <taxon>Solaneae</taxon>
        <taxon>Solanum</taxon>
    </lineage>
</organism>
<dbReference type="PANTHER" id="PTHR34427:SF16">
    <property type="entry name" value="DUF4283 DOMAIN-CONTAINING PROTEIN"/>
    <property type="match status" value="1"/>
</dbReference>
<keyword evidence="4" id="KW-1185">Reference proteome</keyword>
<evidence type="ECO:0000259" key="2">
    <source>
        <dbReference type="Pfam" id="PF14111"/>
    </source>
</evidence>
<reference evidence="3" key="1">
    <citation type="submission" date="2023-08" db="EMBL/GenBank/DDBJ databases">
        <title>A de novo genome assembly of Solanum verrucosum Schlechtendal, a Mexican diploid species geographically isolated from the other diploid A-genome species in potato relatives.</title>
        <authorList>
            <person name="Hosaka K."/>
        </authorList>
    </citation>
    <scope>NUCLEOTIDE SEQUENCE</scope>
    <source>
        <tissue evidence="3">Young leaves</tissue>
    </source>
</reference>
<proteinExistence type="predicted"/>
<dbReference type="Proteomes" id="UP001234989">
    <property type="component" value="Chromosome 8"/>
</dbReference>
<sequence>MEEKRNYFNAGFKSFDITRWNSSKSEWYEWAERSRKMMTRLVMSKKAMEWICFCLREASKEHKKETRRWKLAEREGELFCTKKQNEYGKFMSLITLNSGGRSGLIIPELALNAGVTEDEYSYAEAVQQSKWGSSNLRGAEINTKKGSIPITKPVNIQEEDLLKRCLIGYCTAGKKEKPTLVDIRSWSSTNWKKVFGVNIYELNSEMFLFEFPNRYMVELIIQGQWRWKSSIFHLDWWSPTTGCTPSPSTVRETWIRVLGIPLHLWSRKVFQEIGDLCRGWIETEEETELKNHLKWARILVKNNGRNLPREYVEARGCTSTAGKIIGNGARERHVSFLNERAELGPSGKPKKNTNSKWPNGPDFAAHVIFNDLQGTKLGCTETQKDHILAGDITALHVSNSGEAKQNMNRDRAAGGRNQGRFDDTGRGRT</sequence>
<accession>A0AAF0ZIH0</accession>
<gene>
    <name evidence="3" type="ORF">MTR67_034276</name>
</gene>
<feature type="compositionally biased region" description="Basic and acidic residues" evidence="1">
    <location>
        <begin position="407"/>
        <end position="429"/>
    </location>
</feature>
<dbReference type="InterPro" id="IPR025558">
    <property type="entry name" value="DUF4283"/>
</dbReference>
<protein>
    <recommendedName>
        <fullName evidence="2">DUF4283 domain-containing protein</fullName>
    </recommendedName>
</protein>
<name>A0AAF0ZIH0_SOLVR</name>
<dbReference type="AlphaFoldDB" id="A0AAF0ZIH0"/>
<feature type="region of interest" description="Disordered" evidence="1">
    <location>
        <begin position="400"/>
        <end position="429"/>
    </location>
</feature>
<dbReference type="Pfam" id="PF14111">
    <property type="entry name" value="DUF4283"/>
    <property type="match status" value="1"/>
</dbReference>
<feature type="domain" description="DUF4283" evidence="2">
    <location>
        <begin position="159"/>
        <end position="245"/>
    </location>
</feature>
<evidence type="ECO:0000313" key="4">
    <source>
        <dbReference type="Proteomes" id="UP001234989"/>
    </source>
</evidence>
<evidence type="ECO:0000313" key="3">
    <source>
        <dbReference type="EMBL" id="WMV40891.1"/>
    </source>
</evidence>